<dbReference type="PANTHER" id="PTHR42923:SF3">
    <property type="entry name" value="PROTOPORPHYRINOGEN OXIDASE"/>
    <property type="match status" value="1"/>
</dbReference>
<keyword evidence="4" id="KW-1185">Reference proteome</keyword>
<dbReference type="SUPFAM" id="SSF51905">
    <property type="entry name" value="FAD/NAD(P)-binding domain"/>
    <property type="match status" value="1"/>
</dbReference>
<comment type="caution">
    <text evidence="3">The sequence shown here is derived from an EMBL/GenBank/DDBJ whole genome shotgun (WGS) entry which is preliminary data.</text>
</comment>
<evidence type="ECO:0000313" key="3">
    <source>
        <dbReference type="EMBL" id="MBK0422263.1"/>
    </source>
</evidence>
<dbReference type="SUPFAM" id="SSF54373">
    <property type="entry name" value="FAD-linked reductases, C-terminal domain"/>
    <property type="match status" value="1"/>
</dbReference>
<dbReference type="GO" id="GO:0016491">
    <property type="term" value="F:oxidoreductase activity"/>
    <property type="evidence" value="ECO:0007669"/>
    <property type="project" value="InterPro"/>
</dbReference>
<protein>
    <submittedName>
        <fullName evidence="3">FAD-dependent oxidoreductase</fullName>
    </submittedName>
</protein>
<evidence type="ECO:0000313" key="4">
    <source>
        <dbReference type="Proteomes" id="UP000618733"/>
    </source>
</evidence>
<dbReference type="Gene3D" id="3.90.660.20">
    <property type="entry name" value="Protoporphyrinogen oxidase, mitochondrial, domain 2"/>
    <property type="match status" value="1"/>
</dbReference>
<feature type="region of interest" description="Disordered" evidence="1">
    <location>
        <begin position="512"/>
        <end position="540"/>
    </location>
</feature>
<reference evidence="3" key="1">
    <citation type="submission" date="2020-12" db="EMBL/GenBank/DDBJ databases">
        <title>Leucobacter sp. CAS2, isolated from Chromium sludge.</title>
        <authorList>
            <person name="Xu Z."/>
        </authorList>
    </citation>
    <scope>NUCLEOTIDE SEQUENCE</scope>
    <source>
        <strain evidence="3">CSA2</strain>
    </source>
</reference>
<dbReference type="Proteomes" id="UP000618733">
    <property type="component" value="Unassembled WGS sequence"/>
</dbReference>
<sequence>MPDAPIRIAVVGGGIAGLVAARDLARAGAEVVVFEAEDRLGGKLRAAPLGSGAFDIGAEAFATRTGAVAEYLGELGLADRVCTPAPLGSWCVAGGRAYAMPESGVLGIPAAPLSAAGRRALGLAGALRAAVEPLLHSGVGRDATSLAELVESRLGRRVLDRLVRPVALGVYSSDPADLPVSAAPGLAPAYAEEGSLLRAARRLRDRGRAAGSAVGALPGGMAPLVAALESELRGLGVAFRLGAAVTALTEVAADAPGHTPVPASDAATDAAPGPAAAHPAAAHPASAHSEAAHPAPSHADAIHPAQPGWRIETATPAGPASCGSFDGVLLAVPERQARTLLRAEDSAATPADQDPQLVEVIALLVSSRTLSAAPRGTGALVAPGGEIRAKALTHVTAKWPDRAGSLGVDEHVIRLSYGRRSEAPATLALDDDAARAQAIRDAALILGVPLSPDEVTDFARRTWEMPAPPAASAAELPAGLLRSGDAVAGTGLAATIPHARRTARDLFAQLSARTEPTDRTDSPHTTPAGAAPAPHQEHHA</sequence>
<feature type="compositionally biased region" description="Low complexity" evidence="1">
    <location>
        <begin position="523"/>
        <end position="534"/>
    </location>
</feature>
<feature type="compositionally biased region" description="Low complexity" evidence="1">
    <location>
        <begin position="262"/>
        <end position="303"/>
    </location>
</feature>
<dbReference type="RefSeq" id="WP_200132473.1">
    <property type="nucleotide sequence ID" value="NZ_JAEHOI010000009.1"/>
</dbReference>
<proteinExistence type="predicted"/>
<dbReference type="EMBL" id="JAEHOI010000009">
    <property type="protein sequence ID" value="MBK0422263.1"/>
    <property type="molecule type" value="Genomic_DNA"/>
</dbReference>
<dbReference type="PANTHER" id="PTHR42923">
    <property type="entry name" value="PROTOPORPHYRINOGEN OXIDASE"/>
    <property type="match status" value="1"/>
</dbReference>
<feature type="region of interest" description="Disordered" evidence="1">
    <location>
        <begin position="255"/>
        <end position="303"/>
    </location>
</feature>
<evidence type="ECO:0000259" key="2">
    <source>
        <dbReference type="Pfam" id="PF01593"/>
    </source>
</evidence>
<dbReference type="Pfam" id="PF01593">
    <property type="entry name" value="Amino_oxidase"/>
    <property type="match status" value="1"/>
</dbReference>
<evidence type="ECO:0000256" key="1">
    <source>
        <dbReference type="SAM" id="MobiDB-lite"/>
    </source>
</evidence>
<name>A0A934QDL0_9MICO</name>
<feature type="domain" description="Amine oxidase" evidence="2">
    <location>
        <begin position="15"/>
        <end position="250"/>
    </location>
</feature>
<organism evidence="3 4">
    <name type="scientific">Leucobacter edaphi</name>
    <dbReference type="NCBI Taxonomy" id="2796472"/>
    <lineage>
        <taxon>Bacteria</taxon>
        <taxon>Bacillati</taxon>
        <taxon>Actinomycetota</taxon>
        <taxon>Actinomycetes</taxon>
        <taxon>Micrococcales</taxon>
        <taxon>Microbacteriaceae</taxon>
        <taxon>Leucobacter</taxon>
    </lineage>
</organism>
<dbReference type="InterPro" id="IPR002937">
    <property type="entry name" value="Amino_oxidase"/>
</dbReference>
<dbReference type="AlphaFoldDB" id="A0A934QDL0"/>
<dbReference type="PRINTS" id="PR00419">
    <property type="entry name" value="ADXRDTASE"/>
</dbReference>
<dbReference type="Gene3D" id="1.10.3110.10">
    <property type="entry name" value="protoporphyrinogen ix oxidase, domain 3"/>
    <property type="match status" value="1"/>
</dbReference>
<accession>A0A934QDL0</accession>
<dbReference type="InterPro" id="IPR036188">
    <property type="entry name" value="FAD/NAD-bd_sf"/>
</dbReference>
<gene>
    <name evidence="3" type="ORF">JD292_09280</name>
</gene>
<dbReference type="Gene3D" id="3.50.50.60">
    <property type="entry name" value="FAD/NAD(P)-binding domain"/>
    <property type="match status" value="1"/>
</dbReference>
<dbReference type="InterPro" id="IPR050464">
    <property type="entry name" value="Zeta_carotene_desat/Oxidored"/>
</dbReference>